<sequence length="143" mass="14987">MRLYHARPGRRAFRPVVDRLTVSMSGALALVGFAALTSALSVLGELRATGFALGGFTVLCAVLGAVSRPVAAPLIAGAGWLFFNGFVVHRYATVEWGGTGAECARLGLFAAAALVASLPAALPRRRVRVQVLAAPDRTRNVRS</sequence>
<comment type="caution">
    <text evidence="2">The sequence shown here is derived from an EMBL/GenBank/DDBJ whole genome shotgun (WGS) entry which is preliminary data.</text>
</comment>
<keyword evidence="1" id="KW-1133">Transmembrane helix</keyword>
<keyword evidence="1" id="KW-0472">Membrane</keyword>
<name>A0A561EJX4_9ACTN</name>
<evidence type="ECO:0000313" key="3">
    <source>
        <dbReference type="Proteomes" id="UP000318416"/>
    </source>
</evidence>
<dbReference type="OrthoDB" id="4338425at2"/>
<proteinExistence type="predicted"/>
<keyword evidence="1" id="KW-0812">Transmembrane</keyword>
<accession>A0A561EJX4</accession>
<reference evidence="2 3" key="1">
    <citation type="submission" date="2019-06" db="EMBL/GenBank/DDBJ databases">
        <title>Sequencing the genomes of 1000 actinobacteria strains.</title>
        <authorList>
            <person name="Klenk H.-P."/>
        </authorList>
    </citation>
    <scope>NUCLEOTIDE SEQUENCE [LARGE SCALE GENOMIC DNA]</scope>
    <source>
        <strain evidence="2 3">DSM 41649</strain>
    </source>
</reference>
<feature type="transmembrane region" description="Helical" evidence="1">
    <location>
        <begin position="20"/>
        <end position="42"/>
    </location>
</feature>
<gene>
    <name evidence="2" type="ORF">FB465_0867</name>
</gene>
<dbReference type="EMBL" id="VIVR01000001">
    <property type="protein sequence ID" value="TWE15916.1"/>
    <property type="molecule type" value="Genomic_DNA"/>
</dbReference>
<protein>
    <submittedName>
        <fullName evidence="2">Uncharacterized protein</fullName>
    </submittedName>
</protein>
<dbReference type="RefSeq" id="WP_145787709.1">
    <property type="nucleotide sequence ID" value="NZ_BAAABR010000026.1"/>
</dbReference>
<keyword evidence="3" id="KW-1185">Reference proteome</keyword>
<feature type="transmembrane region" description="Helical" evidence="1">
    <location>
        <begin position="73"/>
        <end position="92"/>
    </location>
</feature>
<dbReference type="AlphaFoldDB" id="A0A561EJX4"/>
<evidence type="ECO:0000313" key="2">
    <source>
        <dbReference type="EMBL" id="TWE15916.1"/>
    </source>
</evidence>
<feature type="transmembrane region" description="Helical" evidence="1">
    <location>
        <begin position="48"/>
        <end position="66"/>
    </location>
</feature>
<organism evidence="2 3">
    <name type="scientific">Kitasatospora atroaurantiaca</name>
    <dbReference type="NCBI Taxonomy" id="285545"/>
    <lineage>
        <taxon>Bacteria</taxon>
        <taxon>Bacillati</taxon>
        <taxon>Actinomycetota</taxon>
        <taxon>Actinomycetes</taxon>
        <taxon>Kitasatosporales</taxon>
        <taxon>Streptomycetaceae</taxon>
        <taxon>Kitasatospora</taxon>
    </lineage>
</organism>
<dbReference type="Proteomes" id="UP000318416">
    <property type="component" value="Unassembled WGS sequence"/>
</dbReference>
<evidence type="ECO:0000256" key="1">
    <source>
        <dbReference type="SAM" id="Phobius"/>
    </source>
</evidence>
<feature type="transmembrane region" description="Helical" evidence="1">
    <location>
        <begin position="104"/>
        <end position="122"/>
    </location>
</feature>